<dbReference type="CDD" id="cd22529">
    <property type="entry name" value="KH-II_NusA_rpt2"/>
    <property type="match status" value="1"/>
</dbReference>
<reference evidence="9 10" key="1">
    <citation type="journal article" date="2016" name="Nat. Commun.">
        <title>Thousands of microbial genomes shed light on interconnected biogeochemical processes in an aquifer system.</title>
        <authorList>
            <person name="Anantharaman K."/>
            <person name="Brown C.T."/>
            <person name="Hug L.A."/>
            <person name="Sharon I."/>
            <person name="Castelle C.J."/>
            <person name="Probst A.J."/>
            <person name="Thomas B.C."/>
            <person name="Singh A."/>
            <person name="Wilkins M.J."/>
            <person name="Karaoz U."/>
            <person name="Brodie E.L."/>
            <person name="Williams K.H."/>
            <person name="Hubbard S.S."/>
            <person name="Banfield J.F."/>
        </authorList>
    </citation>
    <scope>NUCLEOTIDE SEQUENCE [LARGE SCALE GENOMIC DNA]</scope>
</reference>
<evidence type="ECO:0000256" key="7">
    <source>
        <dbReference type="HAMAP-Rule" id="MF_00945"/>
    </source>
</evidence>
<dbReference type="Pfam" id="PF13184">
    <property type="entry name" value="KH_NusA_1st"/>
    <property type="match status" value="1"/>
</dbReference>
<dbReference type="PANTHER" id="PTHR22648">
    <property type="entry name" value="TRANSCRIPTION TERMINATION FACTOR NUSA"/>
    <property type="match status" value="1"/>
</dbReference>
<keyword evidence="5 7" id="KW-0805">Transcription regulation</keyword>
<dbReference type="FunFam" id="3.30.300.20:FF:000002">
    <property type="entry name" value="Transcription termination/antitermination protein NusA"/>
    <property type="match status" value="1"/>
</dbReference>
<evidence type="ECO:0000313" key="10">
    <source>
        <dbReference type="Proteomes" id="UP000177701"/>
    </source>
</evidence>
<name>A0A1F5A910_9BACT</name>
<evidence type="ECO:0000256" key="2">
    <source>
        <dbReference type="ARBA" id="ARBA00022490"/>
    </source>
</evidence>
<dbReference type="InterPro" id="IPR025249">
    <property type="entry name" value="TF_NusA_KH_1st"/>
</dbReference>
<dbReference type="InterPro" id="IPR030842">
    <property type="entry name" value="TF_NusA_bacterial"/>
</dbReference>
<dbReference type="GO" id="GO:0005829">
    <property type="term" value="C:cytosol"/>
    <property type="evidence" value="ECO:0007669"/>
    <property type="project" value="TreeGrafter"/>
</dbReference>
<dbReference type="InterPro" id="IPR009019">
    <property type="entry name" value="KH_sf_prok-type"/>
</dbReference>
<dbReference type="InterPro" id="IPR013735">
    <property type="entry name" value="TF_NusA_N"/>
</dbReference>
<dbReference type="GO" id="GO:0031564">
    <property type="term" value="P:transcription antitermination"/>
    <property type="evidence" value="ECO:0007669"/>
    <property type="project" value="UniProtKB-UniRule"/>
</dbReference>
<evidence type="ECO:0000256" key="1">
    <source>
        <dbReference type="ARBA" id="ARBA00022472"/>
    </source>
</evidence>
<comment type="subunit">
    <text evidence="7">Monomer. Binds directly to the core enzyme of the DNA-dependent RNA polymerase and to nascent RNA.</text>
</comment>
<dbReference type="InterPro" id="IPR012340">
    <property type="entry name" value="NA-bd_OB-fold"/>
</dbReference>
<dbReference type="PROSITE" id="PS50084">
    <property type="entry name" value="KH_TYPE_1"/>
    <property type="match status" value="1"/>
</dbReference>
<dbReference type="FunFam" id="2.40.50.140:FF:000058">
    <property type="entry name" value="Transcription termination/antitermination protein NusA"/>
    <property type="match status" value="1"/>
</dbReference>
<dbReference type="Pfam" id="PF00575">
    <property type="entry name" value="S1"/>
    <property type="match status" value="1"/>
</dbReference>
<keyword evidence="2 7" id="KW-0963">Cytoplasm</keyword>
<dbReference type="CDD" id="cd04455">
    <property type="entry name" value="S1_NusA"/>
    <property type="match status" value="1"/>
</dbReference>
<keyword evidence="1 7" id="KW-0806">Transcription termination</keyword>
<dbReference type="InterPro" id="IPR010213">
    <property type="entry name" value="TF_NusA"/>
</dbReference>
<comment type="similarity">
    <text evidence="7">Belongs to the NusA family.</text>
</comment>
<dbReference type="InterPro" id="IPR015946">
    <property type="entry name" value="KH_dom-like_a/b"/>
</dbReference>
<dbReference type="NCBIfam" id="TIGR01953">
    <property type="entry name" value="NusA"/>
    <property type="match status" value="1"/>
</dbReference>
<dbReference type="GO" id="GO:0003723">
    <property type="term" value="F:RNA binding"/>
    <property type="evidence" value="ECO:0007669"/>
    <property type="project" value="UniProtKB-UniRule"/>
</dbReference>
<gene>
    <name evidence="7 9" type="primary">nusA</name>
    <name evidence="9" type="ORF">A2V47_06300</name>
</gene>
<dbReference type="SUPFAM" id="SSF69705">
    <property type="entry name" value="Transcription factor NusA, N-terminal domain"/>
    <property type="match status" value="1"/>
</dbReference>
<keyword evidence="4 7" id="KW-0694">RNA-binding</keyword>
<organism evidence="9 10">
    <name type="scientific">Candidatus Sediminicultor quintus</name>
    <dbReference type="NCBI Taxonomy" id="1797291"/>
    <lineage>
        <taxon>Bacteria</taxon>
        <taxon>Pseudomonadati</taxon>
        <taxon>Atribacterota</taxon>
        <taxon>Candidatus Phoenicimicrobiia</taxon>
        <taxon>Candidatus Pheonicimicrobiales</taxon>
        <taxon>Candidatus Phoenicimicrobiaceae</taxon>
        <taxon>Candidatus Sediminicultor</taxon>
    </lineage>
</organism>
<evidence type="ECO:0000256" key="5">
    <source>
        <dbReference type="ARBA" id="ARBA00023015"/>
    </source>
</evidence>
<dbReference type="HAMAP" id="MF_00945_B">
    <property type="entry name" value="NusA_B"/>
    <property type="match status" value="1"/>
</dbReference>
<comment type="caution">
    <text evidence="9">The sequence shown here is derived from an EMBL/GenBank/DDBJ whole genome shotgun (WGS) entry which is preliminary data.</text>
</comment>
<sequence>MNINLAKVLDEIEKEKGISKDILIEAIESAISSAYRKNYSSNIDDIKIDISKDSGEVKVYTKKTIVQKVLEHLKEVSIDDLPISNKGKYNIEDTIFIETTPKEFGRIAAQTAKQVIVQKIREAERNVIYEKYIDKERDIVTGVVQRIEHKNVIIDLGRTEALLLPNEQIRNEEYYKGKRIKIYILEVTKTSKGPKILASRTHPELLKRLFELEVPEIHEGLVEIKNIAREAGKRSKVAVFSKDERIDPIGACIGDRGSRIKLIMQELKDEKIDVIKWSGDEKTLIANSLSPAKVLLVNLFEREKTATVIVPDQQLSLAIGKEGQNARLAAKLTGWKVDIKSESEYKEENEPDSKNDLEKK</sequence>
<dbReference type="Pfam" id="PF26594">
    <property type="entry name" value="KH_NusA_2nd"/>
    <property type="match status" value="1"/>
</dbReference>
<dbReference type="SMART" id="SM00322">
    <property type="entry name" value="KH"/>
    <property type="match status" value="2"/>
</dbReference>
<evidence type="ECO:0000256" key="4">
    <source>
        <dbReference type="ARBA" id="ARBA00022884"/>
    </source>
</evidence>
<keyword evidence="3 7" id="KW-0889">Transcription antitermination</keyword>
<dbReference type="Gene3D" id="3.30.300.20">
    <property type="match status" value="2"/>
</dbReference>
<dbReference type="Gene3D" id="2.40.50.140">
    <property type="entry name" value="Nucleic acid-binding proteins"/>
    <property type="match status" value="1"/>
</dbReference>
<dbReference type="AlphaFoldDB" id="A0A1F5A910"/>
<keyword evidence="6 7" id="KW-0804">Transcription</keyword>
<dbReference type="SMART" id="SM00316">
    <property type="entry name" value="S1"/>
    <property type="match status" value="1"/>
</dbReference>
<dbReference type="Pfam" id="PF08529">
    <property type="entry name" value="NusA_N"/>
    <property type="match status" value="1"/>
</dbReference>
<protein>
    <recommendedName>
        <fullName evidence="7">Transcription termination/antitermination protein NusA</fullName>
    </recommendedName>
</protein>
<dbReference type="STRING" id="1797291.A2V47_06300"/>
<dbReference type="InterPro" id="IPR036555">
    <property type="entry name" value="NusA_N_sf"/>
</dbReference>
<dbReference type="CDD" id="cd02134">
    <property type="entry name" value="KH-II_NusA_rpt1"/>
    <property type="match status" value="1"/>
</dbReference>
<dbReference type="InterPro" id="IPR003029">
    <property type="entry name" value="S1_domain"/>
</dbReference>
<dbReference type="GO" id="GO:0006353">
    <property type="term" value="P:DNA-templated transcription termination"/>
    <property type="evidence" value="ECO:0007669"/>
    <property type="project" value="UniProtKB-UniRule"/>
</dbReference>
<dbReference type="InterPro" id="IPR058582">
    <property type="entry name" value="KH_NusA_2nd"/>
</dbReference>
<evidence type="ECO:0000259" key="8">
    <source>
        <dbReference type="PROSITE" id="PS50126"/>
    </source>
</evidence>
<dbReference type="Gene3D" id="3.30.1480.10">
    <property type="entry name" value="NusA, N-terminal domain"/>
    <property type="match status" value="1"/>
</dbReference>
<proteinExistence type="inferred from homology"/>
<dbReference type="PANTHER" id="PTHR22648:SF0">
    <property type="entry name" value="TRANSCRIPTION TERMINATION_ANTITERMINATION PROTEIN NUSA"/>
    <property type="match status" value="1"/>
</dbReference>
<comment type="subcellular location">
    <subcellularLocation>
        <location evidence="7">Cytoplasm</location>
    </subcellularLocation>
</comment>
<dbReference type="SUPFAM" id="SSF54814">
    <property type="entry name" value="Prokaryotic type KH domain (KH-domain type II)"/>
    <property type="match status" value="2"/>
</dbReference>
<accession>A0A1F5A910</accession>
<dbReference type="EMBL" id="MEYH01000069">
    <property type="protein sequence ID" value="OGD15050.1"/>
    <property type="molecule type" value="Genomic_DNA"/>
</dbReference>
<evidence type="ECO:0000256" key="3">
    <source>
        <dbReference type="ARBA" id="ARBA00022814"/>
    </source>
</evidence>
<dbReference type="FunFam" id="3.30.300.20:FF:000005">
    <property type="entry name" value="Transcription termination/antitermination protein NusA"/>
    <property type="match status" value="1"/>
</dbReference>
<dbReference type="GO" id="GO:0003700">
    <property type="term" value="F:DNA-binding transcription factor activity"/>
    <property type="evidence" value="ECO:0007669"/>
    <property type="project" value="InterPro"/>
</dbReference>
<feature type="domain" description="S1 motif" evidence="8">
    <location>
        <begin position="137"/>
        <end position="200"/>
    </location>
</feature>
<dbReference type="Proteomes" id="UP000177701">
    <property type="component" value="Unassembled WGS sequence"/>
</dbReference>
<evidence type="ECO:0000313" key="9">
    <source>
        <dbReference type="EMBL" id="OGD15050.1"/>
    </source>
</evidence>
<evidence type="ECO:0000256" key="6">
    <source>
        <dbReference type="ARBA" id="ARBA00023163"/>
    </source>
</evidence>
<comment type="function">
    <text evidence="7">Participates in both transcription termination and antitermination.</text>
</comment>
<dbReference type="PROSITE" id="PS50126">
    <property type="entry name" value="S1"/>
    <property type="match status" value="1"/>
</dbReference>
<dbReference type="InterPro" id="IPR004087">
    <property type="entry name" value="KH_dom"/>
</dbReference>
<dbReference type="SUPFAM" id="SSF50249">
    <property type="entry name" value="Nucleic acid-binding proteins"/>
    <property type="match status" value="1"/>
</dbReference>